<proteinExistence type="predicted"/>
<reference evidence="2 3" key="1">
    <citation type="submission" date="2017-12" db="EMBL/GenBank/DDBJ databases">
        <title>Comparative genomics of Botrytis spp.</title>
        <authorList>
            <person name="Valero-Jimenez C.A."/>
            <person name="Tapia P."/>
            <person name="Veloso J."/>
            <person name="Silva-Moreno E."/>
            <person name="Staats M."/>
            <person name="Valdes J.H."/>
            <person name="Van Kan J.A.L."/>
        </authorList>
    </citation>
    <scope>NUCLEOTIDE SEQUENCE [LARGE SCALE GENOMIC DNA]</scope>
    <source>
        <strain evidence="2 3">Bh0001</strain>
    </source>
</reference>
<evidence type="ECO:0000313" key="2">
    <source>
        <dbReference type="EMBL" id="TGO36256.1"/>
    </source>
</evidence>
<feature type="compositionally biased region" description="Polar residues" evidence="1">
    <location>
        <begin position="63"/>
        <end position="80"/>
    </location>
</feature>
<keyword evidence="3" id="KW-1185">Reference proteome</keyword>
<feature type="region of interest" description="Disordered" evidence="1">
    <location>
        <begin position="217"/>
        <end position="242"/>
    </location>
</feature>
<comment type="caution">
    <text evidence="2">The sequence shown here is derived from an EMBL/GenBank/DDBJ whole genome shotgun (WGS) entry which is preliminary data.</text>
</comment>
<organism evidence="2 3">
    <name type="scientific">Botrytis hyacinthi</name>
    <dbReference type="NCBI Taxonomy" id="278943"/>
    <lineage>
        <taxon>Eukaryota</taxon>
        <taxon>Fungi</taxon>
        <taxon>Dikarya</taxon>
        <taxon>Ascomycota</taxon>
        <taxon>Pezizomycotina</taxon>
        <taxon>Leotiomycetes</taxon>
        <taxon>Helotiales</taxon>
        <taxon>Sclerotiniaceae</taxon>
        <taxon>Botrytis</taxon>
    </lineage>
</organism>
<feature type="compositionally biased region" description="Polar residues" evidence="1">
    <location>
        <begin position="192"/>
        <end position="205"/>
    </location>
</feature>
<name>A0A4Z1GH82_9HELO</name>
<dbReference type="Proteomes" id="UP000297814">
    <property type="component" value="Unassembled WGS sequence"/>
</dbReference>
<evidence type="ECO:0000313" key="3">
    <source>
        <dbReference type="Proteomes" id="UP000297814"/>
    </source>
</evidence>
<feature type="region of interest" description="Disordered" evidence="1">
    <location>
        <begin position="1"/>
        <end position="50"/>
    </location>
</feature>
<gene>
    <name evidence="2" type="ORF">BHYA_0130g00060</name>
</gene>
<feature type="compositionally biased region" description="Basic and acidic residues" evidence="1">
    <location>
        <begin position="94"/>
        <end position="111"/>
    </location>
</feature>
<evidence type="ECO:0000256" key="1">
    <source>
        <dbReference type="SAM" id="MobiDB-lite"/>
    </source>
</evidence>
<feature type="compositionally biased region" description="Polar residues" evidence="1">
    <location>
        <begin position="217"/>
        <end position="226"/>
    </location>
</feature>
<protein>
    <submittedName>
        <fullName evidence="2">Uncharacterized protein</fullName>
    </submittedName>
</protein>
<dbReference type="EMBL" id="PQXK01000130">
    <property type="protein sequence ID" value="TGO36256.1"/>
    <property type="molecule type" value="Genomic_DNA"/>
</dbReference>
<feature type="compositionally biased region" description="Polar residues" evidence="1">
    <location>
        <begin position="36"/>
        <end position="50"/>
    </location>
</feature>
<dbReference type="AlphaFoldDB" id="A0A4Z1GH82"/>
<feature type="compositionally biased region" description="Low complexity" evidence="1">
    <location>
        <begin position="15"/>
        <end position="35"/>
    </location>
</feature>
<accession>A0A4Z1GH82</accession>
<sequence length="468" mass="50841">MLSPLSSPGTPPSPAAESNTGGSESINSSSQSSLSKTFQGICTPAQSPTFNLSSLATNVSDSNQTLTTMDPVSESSTAAASSGIPDTLQSMVARNDESNKLKENMDLDEPHQVGASHSAKDAISNTKSKKRESSNDESHQAGTSHSAKKLKKNAGLSNDGLEENKIIPDTDNLSGMKMTRAKKHSAEKKIETTNNTVNGSRTAQSSNAEAIDAAASQNNTRINSGGQREAANVGNPTEAQERDYSVEFKPKPYRSHDIYTLIERGNGGILRFGVTKPKVPVGDAQYVWLQSQPKIVRDKAEKMDREGTSDLIGTFLEKSRTTLPNGDRVEDSLPVHYMSQFIKDHHTPIPQDERKRKRMSQTYKFRTYFPTSALVHTCPYLNVEFIETELETKSKESFALKAKIKEAIKIQKMKNAEAAEAARVAKAAEAAARGRPVASVASSPASSNEYIRVGLECEMILDKELSLE</sequence>
<feature type="region of interest" description="Disordered" evidence="1">
    <location>
        <begin position="63"/>
        <end position="205"/>
    </location>
</feature>